<protein>
    <submittedName>
        <fullName evidence="8">Entericidin EcnAB</fullName>
    </submittedName>
</protein>
<evidence type="ECO:0000313" key="9">
    <source>
        <dbReference type="Proteomes" id="UP000000491"/>
    </source>
</evidence>
<keyword evidence="5" id="KW-0564">Palmitate</keyword>
<dbReference type="Proteomes" id="UP000000491">
    <property type="component" value="Chromosome"/>
</dbReference>
<dbReference type="PATRIC" id="fig|579138.3.peg.100"/>
<dbReference type="EMBL" id="CP002865">
    <property type="protein sequence ID" value="AEI36994.1"/>
    <property type="molecule type" value="Genomic_DNA"/>
</dbReference>
<sequence>MRVLIGLFIASSLLGLSACNTVQGFGQDMSSAGQSMANSAERHK</sequence>
<evidence type="ECO:0000256" key="2">
    <source>
        <dbReference type="ARBA" id="ARBA00022475"/>
    </source>
</evidence>
<evidence type="ECO:0000256" key="1">
    <source>
        <dbReference type="ARBA" id="ARBA00010296"/>
    </source>
</evidence>
<evidence type="ECO:0000256" key="6">
    <source>
        <dbReference type="ARBA" id="ARBA00023288"/>
    </source>
</evidence>
<dbReference type="HOGENOM" id="CLU_193827_4_2_5"/>
<feature type="chain" id="PRO_5003376370" evidence="7">
    <location>
        <begin position="19"/>
        <end position="44"/>
    </location>
</feature>
<keyword evidence="4" id="KW-0472">Membrane</keyword>
<evidence type="ECO:0000256" key="7">
    <source>
        <dbReference type="SAM" id="SignalP"/>
    </source>
</evidence>
<dbReference type="InterPro" id="IPR012556">
    <property type="entry name" value="Entericidin"/>
</dbReference>
<keyword evidence="3 7" id="KW-0732">Signal</keyword>
<reference evidence="8 9" key="1">
    <citation type="journal article" date="2011" name="J. Bacteriol.">
        <title>Genome sequence of the ethanol-producing Zymomonas mobilis subsp. pomaceae lectotype strain ATCC 29192.</title>
        <authorList>
            <person name="Kouvelis V.N."/>
            <person name="Davenport K.W."/>
            <person name="Brettin T.S."/>
            <person name="Bruce D."/>
            <person name="Detter C."/>
            <person name="Han C.S."/>
            <person name="Nolan M."/>
            <person name="Tapia R."/>
            <person name="Damoulaki A."/>
            <person name="Kyrpides N.C."/>
            <person name="Typas M.A."/>
            <person name="Pappas K.M."/>
        </authorList>
    </citation>
    <scope>NUCLEOTIDE SEQUENCE [LARGE SCALE GENOMIC DNA]</scope>
    <source>
        <strain evidence="9">ATCC 29192 / DSM 22645 / JCM 10191 / CCUG 17912 / NBRC 13757 / NCIMB 11200 / NRRL B-4491 / Barker I</strain>
    </source>
</reference>
<dbReference type="KEGG" id="zmp:Zymop_0090"/>
<dbReference type="RefSeq" id="WP_013933394.1">
    <property type="nucleotide sequence ID" value="NC_015709.1"/>
</dbReference>
<keyword evidence="6" id="KW-0449">Lipoprotein</keyword>
<accession>F8ETA4</accession>
<evidence type="ECO:0000313" key="8">
    <source>
        <dbReference type="EMBL" id="AEI36994.1"/>
    </source>
</evidence>
<keyword evidence="2" id="KW-1003">Cell membrane</keyword>
<feature type="signal peptide" evidence="7">
    <location>
        <begin position="1"/>
        <end position="18"/>
    </location>
</feature>
<organism evidence="8 9">
    <name type="scientific">Zymomonas mobilis subsp. pomaceae (strain ATCC 29192 / DSM 22645 / JCM 10191 / CCUG 17912 / NBRC 13757 / NCIMB 11200 / NRRL B-4491 / Barker I)</name>
    <dbReference type="NCBI Taxonomy" id="579138"/>
    <lineage>
        <taxon>Bacteria</taxon>
        <taxon>Pseudomonadati</taxon>
        <taxon>Pseudomonadota</taxon>
        <taxon>Alphaproteobacteria</taxon>
        <taxon>Sphingomonadales</taxon>
        <taxon>Zymomonadaceae</taxon>
        <taxon>Zymomonas</taxon>
    </lineage>
</organism>
<evidence type="ECO:0000256" key="4">
    <source>
        <dbReference type="ARBA" id="ARBA00023136"/>
    </source>
</evidence>
<comment type="similarity">
    <text evidence="1">Belongs to the EcnA/EcnB lipoprotein family.</text>
</comment>
<evidence type="ECO:0000256" key="3">
    <source>
        <dbReference type="ARBA" id="ARBA00022729"/>
    </source>
</evidence>
<dbReference type="eggNOG" id="COG5510">
    <property type="taxonomic scope" value="Bacteria"/>
</dbReference>
<dbReference type="GO" id="GO:0016020">
    <property type="term" value="C:membrane"/>
    <property type="evidence" value="ECO:0007669"/>
    <property type="project" value="InterPro"/>
</dbReference>
<gene>
    <name evidence="8" type="ordered locus">Zymop_0090</name>
</gene>
<name>F8ETA4_ZYMMT</name>
<evidence type="ECO:0000256" key="5">
    <source>
        <dbReference type="ARBA" id="ARBA00023139"/>
    </source>
</evidence>
<dbReference type="AlphaFoldDB" id="F8ETA4"/>
<proteinExistence type="inferred from homology"/>
<dbReference type="Pfam" id="PF08085">
    <property type="entry name" value="Entericidin"/>
    <property type="match status" value="1"/>
</dbReference>
<dbReference type="PROSITE" id="PS51257">
    <property type="entry name" value="PROKAR_LIPOPROTEIN"/>
    <property type="match status" value="1"/>
</dbReference>
<dbReference type="GO" id="GO:0009636">
    <property type="term" value="P:response to toxic substance"/>
    <property type="evidence" value="ECO:0007669"/>
    <property type="project" value="InterPro"/>
</dbReference>